<dbReference type="AlphaFoldDB" id="A0A947GJ52"/>
<dbReference type="InterPro" id="IPR007367">
    <property type="entry name" value="DUF433"/>
</dbReference>
<dbReference type="Proteomes" id="UP000717364">
    <property type="component" value="Unassembled WGS sequence"/>
</dbReference>
<evidence type="ECO:0000313" key="1">
    <source>
        <dbReference type="EMBL" id="MBT9316254.1"/>
    </source>
</evidence>
<keyword evidence="2" id="KW-1185">Reference proteome</keyword>
<evidence type="ECO:0000313" key="2">
    <source>
        <dbReference type="Proteomes" id="UP000717364"/>
    </source>
</evidence>
<dbReference type="Pfam" id="PF04255">
    <property type="entry name" value="DUF433"/>
    <property type="match status" value="1"/>
</dbReference>
<dbReference type="EMBL" id="JADOES010000023">
    <property type="protein sequence ID" value="MBT9316254.1"/>
    <property type="molecule type" value="Genomic_DNA"/>
</dbReference>
<comment type="caution">
    <text evidence="1">The sequence shown here is derived from an EMBL/GenBank/DDBJ whole genome shotgun (WGS) entry which is preliminary data.</text>
</comment>
<dbReference type="InterPro" id="IPR009057">
    <property type="entry name" value="Homeodomain-like_sf"/>
</dbReference>
<gene>
    <name evidence="1" type="ORF">IXB50_12560</name>
</gene>
<protein>
    <submittedName>
        <fullName evidence="1">DUF433 domain-containing protein</fullName>
    </submittedName>
</protein>
<dbReference type="RefSeq" id="WP_215609322.1">
    <property type="nucleotide sequence ID" value="NZ_JADOES010000023.1"/>
</dbReference>
<reference evidence="1" key="1">
    <citation type="submission" date="2020-11" db="EMBL/GenBank/DDBJ databases">
        <authorList>
            <person name="Konstantinou D."/>
            <person name="Gkelis S."/>
            <person name="Popin R."/>
            <person name="Fewer D."/>
            <person name="Sivonen K."/>
        </authorList>
    </citation>
    <scope>NUCLEOTIDE SEQUENCE</scope>
    <source>
        <strain evidence="1">TAU-MAC 1115</strain>
    </source>
</reference>
<name>A0A947GJ52_9CYAN</name>
<organism evidence="1 2">
    <name type="scientific">Leptothoe spongobia TAU-MAC 1115</name>
    <dbReference type="NCBI Taxonomy" id="1967444"/>
    <lineage>
        <taxon>Bacteria</taxon>
        <taxon>Bacillati</taxon>
        <taxon>Cyanobacteriota</taxon>
        <taxon>Cyanophyceae</taxon>
        <taxon>Nodosilineales</taxon>
        <taxon>Cymatolegaceae</taxon>
        <taxon>Leptothoe</taxon>
        <taxon>Leptothoe spongobia</taxon>
    </lineage>
</organism>
<dbReference type="SUPFAM" id="SSF46689">
    <property type="entry name" value="Homeodomain-like"/>
    <property type="match status" value="1"/>
</dbReference>
<sequence length="129" mass="14328">MTLQELQERVLQLPLQDRWQLVQQLLGSIQQETLEIGLPLNDEQAFPQIQYWTGTSGQANASIKGTGIRVQTIVIANTEWAWDVNKIAEEYDLSPAQVAEALRFYEAHKAEINDAISSGVALEAAAIHA</sequence>
<accession>A0A947GJ52</accession>
<dbReference type="InterPro" id="IPR036388">
    <property type="entry name" value="WH-like_DNA-bd_sf"/>
</dbReference>
<reference evidence="1" key="2">
    <citation type="journal article" date="2021" name="Mar. Drugs">
        <title>Genome Reduction and Secondary Metabolism of the Marine Sponge-Associated Cyanobacterium Leptothoe.</title>
        <authorList>
            <person name="Konstantinou D."/>
            <person name="Popin R.V."/>
            <person name="Fewer D.P."/>
            <person name="Sivonen K."/>
            <person name="Gkelis S."/>
        </authorList>
    </citation>
    <scope>NUCLEOTIDE SEQUENCE</scope>
    <source>
        <strain evidence="1">TAU-MAC 1115</strain>
    </source>
</reference>
<proteinExistence type="predicted"/>
<dbReference type="Gene3D" id="1.10.10.10">
    <property type="entry name" value="Winged helix-like DNA-binding domain superfamily/Winged helix DNA-binding domain"/>
    <property type="match status" value="1"/>
</dbReference>